<dbReference type="Proteomes" id="UP000663879">
    <property type="component" value="Unassembled WGS sequence"/>
</dbReference>
<dbReference type="OrthoDB" id="206969at2759"/>
<dbReference type="PANTHER" id="PTHR13621">
    <property type="entry name" value="PROLINE-RICH PROTEIN PRCC"/>
    <property type="match status" value="1"/>
</dbReference>
<proteinExistence type="predicted"/>
<feature type="compositionally biased region" description="Acidic residues" evidence="1">
    <location>
        <begin position="138"/>
        <end position="164"/>
    </location>
</feature>
<gene>
    <name evidence="2" type="ORF">OXX778_LOCUS8171</name>
</gene>
<dbReference type="Pfam" id="PF10253">
    <property type="entry name" value="PRCC"/>
    <property type="match status" value="1"/>
</dbReference>
<name>A0A813VBS8_9BILA</name>
<sequence length="278" mass="31421">MSKLKPIITVGGKLENKVKLGLPSLCAYGSDDESEEELEEEPTPKLKNLNPTKKDSTLSQRSGLLSILPPPKSSLQNSSFTKKLEEPKIQSVDKKPNIFSSDLYQKAKKLKTDEEPKIPEPVTVTSNNNNKLGSFLEYEYEEDPDPFPEEKNEEQEVESNNEEEELVEEAKIVKPAVFDQEALIKLCGSQAKKKGLDSIELLDVGVSDIVGNNKAELMKQITSEYRPPSNKDYFSSSSKKTHHVTYLAKVAVERDQELRNQWAQNKFARQQAKQRYGF</sequence>
<reference evidence="2" key="1">
    <citation type="submission" date="2021-02" db="EMBL/GenBank/DDBJ databases">
        <authorList>
            <person name="Nowell W R."/>
        </authorList>
    </citation>
    <scope>NUCLEOTIDE SEQUENCE</scope>
    <source>
        <strain evidence="2">Ploen Becks lab</strain>
    </source>
</reference>
<evidence type="ECO:0000313" key="2">
    <source>
        <dbReference type="EMBL" id="CAF0835256.1"/>
    </source>
</evidence>
<evidence type="ECO:0000313" key="3">
    <source>
        <dbReference type="Proteomes" id="UP000663879"/>
    </source>
</evidence>
<feature type="compositionally biased region" description="Polar residues" evidence="1">
    <location>
        <begin position="123"/>
        <end position="132"/>
    </location>
</feature>
<accession>A0A813VBS8</accession>
<feature type="compositionally biased region" description="Basic and acidic residues" evidence="1">
    <location>
        <begin position="82"/>
        <end position="96"/>
    </location>
</feature>
<dbReference type="GO" id="GO:0005634">
    <property type="term" value="C:nucleus"/>
    <property type="evidence" value="ECO:0007669"/>
    <property type="project" value="TreeGrafter"/>
</dbReference>
<comment type="caution">
    <text evidence="2">The sequence shown here is derived from an EMBL/GenBank/DDBJ whole genome shotgun (WGS) entry which is preliminary data.</text>
</comment>
<feature type="region of interest" description="Disordered" evidence="1">
    <location>
        <begin position="25"/>
        <end position="96"/>
    </location>
</feature>
<evidence type="ECO:0000256" key="1">
    <source>
        <dbReference type="SAM" id="MobiDB-lite"/>
    </source>
</evidence>
<protein>
    <recommendedName>
        <fullName evidence="4">Proline-rich protein PRCC</fullName>
    </recommendedName>
</protein>
<organism evidence="2 3">
    <name type="scientific">Brachionus calyciflorus</name>
    <dbReference type="NCBI Taxonomy" id="104777"/>
    <lineage>
        <taxon>Eukaryota</taxon>
        <taxon>Metazoa</taxon>
        <taxon>Spiralia</taxon>
        <taxon>Gnathifera</taxon>
        <taxon>Rotifera</taxon>
        <taxon>Eurotatoria</taxon>
        <taxon>Monogononta</taxon>
        <taxon>Pseudotrocha</taxon>
        <taxon>Ploima</taxon>
        <taxon>Brachionidae</taxon>
        <taxon>Brachionus</taxon>
    </lineage>
</organism>
<dbReference type="EMBL" id="CAJNOC010001105">
    <property type="protein sequence ID" value="CAF0835256.1"/>
    <property type="molecule type" value="Genomic_DNA"/>
</dbReference>
<keyword evidence="3" id="KW-1185">Reference proteome</keyword>
<dbReference type="AlphaFoldDB" id="A0A813VBS8"/>
<feature type="compositionally biased region" description="Acidic residues" evidence="1">
    <location>
        <begin position="30"/>
        <end position="41"/>
    </location>
</feature>
<dbReference type="PANTHER" id="PTHR13621:SF2">
    <property type="entry name" value="PROLINE-RICH PROTEIN PRCC"/>
    <property type="match status" value="1"/>
</dbReference>
<dbReference type="InterPro" id="IPR018800">
    <property type="entry name" value="PRCC"/>
</dbReference>
<feature type="region of interest" description="Disordered" evidence="1">
    <location>
        <begin position="109"/>
        <end position="164"/>
    </location>
</feature>
<evidence type="ECO:0008006" key="4">
    <source>
        <dbReference type="Google" id="ProtNLM"/>
    </source>
</evidence>